<evidence type="ECO:0000313" key="2">
    <source>
        <dbReference type="Proteomes" id="UP000247476"/>
    </source>
</evidence>
<dbReference type="PANTHER" id="PTHR43649:SF12">
    <property type="entry name" value="DIACETYLCHITOBIOSE BINDING PROTEIN DASA"/>
    <property type="match status" value="1"/>
</dbReference>
<dbReference type="Gene3D" id="3.40.190.10">
    <property type="entry name" value="Periplasmic binding protein-like II"/>
    <property type="match status" value="2"/>
</dbReference>
<organism evidence="1 2">
    <name type="scientific">Paenibacillus flagellatus</name>
    <dbReference type="NCBI Taxonomy" id="2211139"/>
    <lineage>
        <taxon>Bacteria</taxon>
        <taxon>Bacillati</taxon>
        <taxon>Bacillota</taxon>
        <taxon>Bacilli</taxon>
        <taxon>Bacillales</taxon>
        <taxon>Paenibacillaceae</taxon>
        <taxon>Paenibacillus</taxon>
    </lineage>
</organism>
<gene>
    <name evidence="1" type="ORF">DLM86_16755</name>
</gene>
<reference evidence="1 2" key="1">
    <citation type="submission" date="2018-05" db="EMBL/GenBank/DDBJ databases">
        <title>Paenibacillus flagellatus sp. nov., isolated from selenium mineral soil.</title>
        <authorList>
            <person name="Dai X."/>
        </authorList>
    </citation>
    <scope>NUCLEOTIDE SEQUENCE [LARGE SCALE GENOMIC DNA]</scope>
    <source>
        <strain evidence="1 2">DXL2</strain>
    </source>
</reference>
<accession>A0A2V5KVA1</accession>
<dbReference type="AlphaFoldDB" id="A0A2V5KVA1"/>
<name>A0A2V5KVA1_9BACL</name>
<dbReference type="EMBL" id="QJVJ01000007">
    <property type="protein sequence ID" value="PYI53426.1"/>
    <property type="molecule type" value="Genomic_DNA"/>
</dbReference>
<evidence type="ECO:0008006" key="3">
    <source>
        <dbReference type="Google" id="ProtNLM"/>
    </source>
</evidence>
<evidence type="ECO:0000313" key="1">
    <source>
        <dbReference type="EMBL" id="PYI53426.1"/>
    </source>
</evidence>
<dbReference type="Proteomes" id="UP000247476">
    <property type="component" value="Unassembled WGS sequence"/>
</dbReference>
<keyword evidence="2" id="KW-1185">Reference proteome</keyword>
<dbReference type="InterPro" id="IPR050490">
    <property type="entry name" value="Bact_solute-bd_prot1"/>
</dbReference>
<comment type="caution">
    <text evidence="1">The sequence shown here is derived from an EMBL/GenBank/DDBJ whole genome shotgun (WGS) entry which is preliminary data.</text>
</comment>
<dbReference type="PANTHER" id="PTHR43649">
    <property type="entry name" value="ARABINOSE-BINDING PROTEIN-RELATED"/>
    <property type="match status" value="1"/>
</dbReference>
<protein>
    <recommendedName>
        <fullName evidence="3">ABC transporter substrate-binding protein</fullName>
    </recommendedName>
</protein>
<dbReference type="SUPFAM" id="SSF53850">
    <property type="entry name" value="Periplasmic binding protein-like II"/>
    <property type="match status" value="1"/>
</dbReference>
<proteinExistence type="predicted"/>
<sequence>MLTRPDGFYNQYRKGYRTIDYEPNGGMTMARKTGKAVWTAVATVMLAGTVLAACGGDSGETAANGGEAGSKPADTNIRVLLSHNNSGFASKGPEEKKQKYYDELSKLSGYNVSFEFLGHDIDFRQQLSLRFASGELTDLVRTGSVDWEVHQGAVDRGVFLELGPLIDKYGPNLKKKIPEVAWNSPKVTKNGKIYGIPVLTGAAADRVIFYRQDMLDQLKMGVPKTLDEFLAFAEAVKKNDVNGDGDPNNEWALSLTDGMSWNDVFTGSFGVRPGTWHMRNGKLEPDIIQPEMKEAIAFYKKLYDNGYIEKDFITKKQGDRGTDISKGLVAAWGAATYQYAAVAAQQYPNQPKAAITMAVPPKGPRGDNFLQIGTDQVYFVWVIPANTKNPEKIIKFLDWAWSAPEADKFFAYGIKDFNYTEENGQVKFDPKGPNNSELNEKEFFQLSINVRENGLNNPLALKVLPNSDVILKGYEDSKSTIMKNDAMYMPPLKAMDGRPELNPGFVAGSLFYDWFVKLVVGKEELDKGFDAFVAEWKKRGGEAAIREATDWYNAFNKK</sequence>